<dbReference type="InterPro" id="IPR011102">
    <property type="entry name" value="Sig_transdc_His_kinase_HWE"/>
</dbReference>
<evidence type="ECO:0000313" key="10">
    <source>
        <dbReference type="EMBL" id="CAB4992837.1"/>
    </source>
</evidence>
<evidence type="ECO:0000256" key="7">
    <source>
        <dbReference type="ARBA" id="ARBA00022840"/>
    </source>
</evidence>
<evidence type="ECO:0000256" key="6">
    <source>
        <dbReference type="ARBA" id="ARBA00022777"/>
    </source>
</evidence>
<reference evidence="9" key="1">
    <citation type="submission" date="2020-05" db="EMBL/GenBank/DDBJ databases">
        <authorList>
            <person name="Chiriac C."/>
            <person name="Salcher M."/>
            <person name="Ghai R."/>
            <person name="Kavagutti S V."/>
        </authorList>
    </citation>
    <scope>NUCLEOTIDE SEQUENCE</scope>
</reference>
<dbReference type="InterPro" id="IPR004358">
    <property type="entry name" value="Sig_transdc_His_kin-like_C"/>
</dbReference>
<dbReference type="AlphaFoldDB" id="A0A6J7I9B0"/>
<dbReference type="SUPFAM" id="SSF55874">
    <property type="entry name" value="ATPase domain of HSP90 chaperone/DNA topoisomerase II/histidine kinase"/>
    <property type="match status" value="1"/>
</dbReference>
<dbReference type="InterPro" id="IPR038424">
    <property type="entry name" value="H_kinase_PdtaS_GAF_sf"/>
</dbReference>
<keyword evidence="3" id="KW-0597">Phosphoprotein</keyword>
<evidence type="ECO:0000256" key="3">
    <source>
        <dbReference type="ARBA" id="ARBA00022553"/>
    </source>
</evidence>
<evidence type="ECO:0000256" key="2">
    <source>
        <dbReference type="ARBA" id="ARBA00012438"/>
    </source>
</evidence>
<dbReference type="InterPro" id="IPR036890">
    <property type="entry name" value="HATPase_C_sf"/>
</dbReference>
<dbReference type="Gene3D" id="3.30.450.20">
    <property type="entry name" value="PAS domain"/>
    <property type="match status" value="1"/>
</dbReference>
<evidence type="ECO:0000313" key="9">
    <source>
        <dbReference type="EMBL" id="CAB4927290.1"/>
    </source>
</evidence>
<organism evidence="9">
    <name type="scientific">freshwater metagenome</name>
    <dbReference type="NCBI Taxonomy" id="449393"/>
    <lineage>
        <taxon>unclassified sequences</taxon>
        <taxon>metagenomes</taxon>
        <taxon>ecological metagenomes</taxon>
    </lineage>
</organism>
<dbReference type="EMBL" id="CAFBNF010000002">
    <property type="protein sequence ID" value="CAB4927290.1"/>
    <property type="molecule type" value="Genomic_DNA"/>
</dbReference>
<dbReference type="GO" id="GO:0004673">
    <property type="term" value="F:protein histidine kinase activity"/>
    <property type="evidence" value="ECO:0007669"/>
    <property type="project" value="UniProtKB-EC"/>
</dbReference>
<dbReference type="GO" id="GO:0005524">
    <property type="term" value="F:ATP binding"/>
    <property type="evidence" value="ECO:0007669"/>
    <property type="project" value="UniProtKB-KW"/>
</dbReference>
<evidence type="ECO:0000256" key="5">
    <source>
        <dbReference type="ARBA" id="ARBA00022741"/>
    </source>
</evidence>
<dbReference type="PROSITE" id="PS50109">
    <property type="entry name" value="HIS_KIN"/>
    <property type="match status" value="1"/>
</dbReference>
<dbReference type="Gene3D" id="3.30.565.10">
    <property type="entry name" value="Histidine kinase-like ATPase, C-terminal domain"/>
    <property type="match status" value="1"/>
</dbReference>
<dbReference type="InterPro" id="IPR005467">
    <property type="entry name" value="His_kinase_dom"/>
</dbReference>
<feature type="domain" description="Histidine kinase" evidence="8">
    <location>
        <begin position="306"/>
        <end position="497"/>
    </location>
</feature>
<gene>
    <name evidence="9" type="ORF">UFOPK3773_00036</name>
    <name evidence="10" type="ORF">UFOPK3992_00153</name>
</gene>
<dbReference type="Pfam" id="PF12282">
    <property type="entry name" value="GAF_PdtaS"/>
    <property type="match status" value="1"/>
</dbReference>
<keyword evidence="4" id="KW-0808">Transferase</keyword>
<dbReference type="EC" id="2.7.13.3" evidence="2"/>
<evidence type="ECO:0000259" key="8">
    <source>
        <dbReference type="PROSITE" id="PS50109"/>
    </source>
</evidence>
<accession>A0A6J7I9B0</accession>
<dbReference type="InterPro" id="IPR003594">
    <property type="entry name" value="HATPase_dom"/>
</dbReference>
<dbReference type="InterPro" id="IPR022066">
    <property type="entry name" value="PdtaS_GAF"/>
</dbReference>
<name>A0A6J7I9B0_9ZZZZ</name>
<evidence type="ECO:0000256" key="4">
    <source>
        <dbReference type="ARBA" id="ARBA00022679"/>
    </source>
</evidence>
<proteinExistence type="predicted"/>
<sequence length="497" mass="51803">MTSLIGLAGLARDRTELSDDDAAHLQAVVADWGLLADLGFSDLVLWVPTWNEGGCVAVAQVRPTTGATSLPDDVVGQFAPKGEWPCVDRALVSRQSVLVRAEDQPRVPLGVEAIPVVREGRVLGVMGRHAAAFSRRLGVSGIGAEVVLGELEQVYLRSFDDLAAMLAAGEFPYVERIGVSTAPPRVGDGVLRLDTAGRVEFASPNAVSAFHRLGLAVDLQGASLASVVSRLKTRPGTSDESLSVVAAGVAAGEAEIDGGAAVVTLRGLPLRSAGQQPEGSLVLVRDVTDLRRRDRALLTKDATIREIHHRVKNNLQTVASLLRLQSRRMPQGEAREALDEAVRRVGAIAVVHEVLALAPGQLVDFDDVTDRVVALAADAAGAQGGVVQREGSVGQWPTERATPLAMALTELLMNAVEHGLGGGSGHLVSVTAVRSDDAVTLVVSDDGPGFSSTLDESATGLGLHIVRTLVVEDLGGTLDLGHVGGPGSVVTIRVPVS</sequence>
<dbReference type="PRINTS" id="PR00344">
    <property type="entry name" value="BCTRLSENSOR"/>
</dbReference>
<dbReference type="PANTHER" id="PTHR43065:SF23">
    <property type="entry name" value="SENSOR HISTIDINE KINASE PDTAS"/>
    <property type="match status" value="1"/>
</dbReference>
<comment type="catalytic activity">
    <reaction evidence="1">
        <text>ATP + protein L-histidine = ADP + protein N-phospho-L-histidine.</text>
        <dbReference type="EC" id="2.7.13.3"/>
    </reaction>
</comment>
<dbReference type="Gene3D" id="3.30.450.280">
    <property type="entry name" value="GAF domain"/>
    <property type="match status" value="1"/>
</dbReference>
<dbReference type="Pfam" id="PF02518">
    <property type="entry name" value="HATPase_c"/>
    <property type="match status" value="1"/>
</dbReference>
<dbReference type="SMART" id="SM00911">
    <property type="entry name" value="HWE_HK"/>
    <property type="match status" value="1"/>
</dbReference>
<dbReference type="Pfam" id="PF07568">
    <property type="entry name" value="HisKA_2"/>
    <property type="match status" value="1"/>
</dbReference>
<keyword evidence="6" id="KW-0418">Kinase</keyword>
<dbReference type="EMBL" id="CAFBOZ010000012">
    <property type="protein sequence ID" value="CAB4992837.1"/>
    <property type="molecule type" value="Genomic_DNA"/>
</dbReference>
<dbReference type="SMART" id="SM00387">
    <property type="entry name" value="HATPase_c"/>
    <property type="match status" value="1"/>
</dbReference>
<protein>
    <recommendedName>
        <fullName evidence="2">histidine kinase</fullName>
        <ecNumber evidence="2">2.7.13.3</ecNumber>
    </recommendedName>
</protein>
<keyword evidence="7" id="KW-0067">ATP-binding</keyword>
<evidence type="ECO:0000256" key="1">
    <source>
        <dbReference type="ARBA" id="ARBA00000085"/>
    </source>
</evidence>
<dbReference type="PANTHER" id="PTHR43065">
    <property type="entry name" value="SENSOR HISTIDINE KINASE"/>
    <property type="match status" value="1"/>
</dbReference>
<dbReference type="InterPro" id="IPR011495">
    <property type="entry name" value="Sig_transdc_His_kin_sub2_dim/P"/>
</dbReference>
<keyword evidence="5" id="KW-0547">Nucleotide-binding</keyword>